<feature type="compositionally biased region" description="Polar residues" evidence="1">
    <location>
        <begin position="485"/>
        <end position="498"/>
    </location>
</feature>
<protein>
    <submittedName>
        <fullName evidence="2">Uncharacterized protein</fullName>
    </submittedName>
</protein>
<sequence length="701" mass="77153">MEKPEDTEAVEAILGRVFDRKPSRGLVVDQWKRANSYVEDDGRTHSVAENVTKYVDPISGLRTSRRVYAHRSRKEASSGAVGSPPTKSGDPEVIIDDCVTTTGQPEPNPDSRASTPRKETTPLRRKKAPKMSEIRQALGLSEGGPAIKAPEVLPQIRVLLDETQTAQQSTPPEVSSDKTENYDTQELESKVVVEQASGEEQKLIEREEVTLADITSQDSGADKSDLPAVTGEDEVVVDQLEVEEQPELEAVERFESMIEVVENTSARVESTLEIAEEATEHVIEKQENDVQASSRRKMIDVGVQCEIHNTYSSVEKIVRSRMAENTESKSRVSSTSSKKRSKDSSSKTTISEKVKVAAAAVATPVKKEQKKTEKSEVPRRSSAPESTVYTHVGRMASTQSENFHTGGCCCCYDQLHQQMLGCLAMMTMRLQQQHSFHCQHHHDHVHHLQHRCNPAGWQHFPNFGQVHGLVNPPYSPQPSSHSSSTHKNSCTHQHSTAQAPPVDTHPYHHHDQQRATKISPVLIEQRANEDIGLSNSGTSVATMHQQAANLISLSAAAPESVKQTDINRPVLSGPAPYLLAAGNMAESSFSAQACSDFLQQSSRVQYEPVESSTEHWRHPASFGVPPISQPTIPDVYLAGAHHAWPQFFVQHDQFAPLQVSGNSSVDHYAHHFSTSVPVNEHDADDASQMSPAFGSEHSTAH</sequence>
<name>A0A7S2QQF0_9APIC</name>
<feature type="compositionally biased region" description="Basic and acidic residues" evidence="1">
    <location>
        <begin position="342"/>
        <end position="355"/>
    </location>
</feature>
<feature type="compositionally biased region" description="Basic and acidic residues" evidence="1">
    <location>
        <begin position="175"/>
        <end position="185"/>
    </location>
</feature>
<evidence type="ECO:0000256" key="1">
    <source>
        <dbReference type="SAM" id="MobiDB-lite"/>
    </source>
</evidence>
<feature type="compositionally biased region" description="Basic and acidic residues" evidence="1">
    <location>
        <begin position="321"/>
        <end position="330"/>
    </location>
</feature>
<accession>A0A7S2QQF0</accession>
<organism evidence="2">
    <name type="scientific">Lankesteria abbotti</name>
    <dbReference type="NCBI Taxonomy" id="340204"/>
    <lineage>
        <taxon>Eukaryota</taxon>
        <taxon>Sar</taxon>
        <taxon>Alveolata</taxon>
        <taxon>Apicomplexa</taxon>
        <taxon>Conoidasida</taxon>
        <taxon>Gregarinasina</taxon>
        <taxon>Eugregarinorida</taxon>
        <taxon>Lecudinidae</taxon>
        <taxon>Lankesteria</taxon>
    </lineage>
</organism>
<feature type="region of interest" description="Disordered" evidence="1">
    <location>
        <begin position="678"/>
        <end position="701"/>
    </location>
</feature>
<feature type="compositionally biased region" description="Basic and acidic residues" evidence="1">
    <location>
        <begin position="365"/>
        <end position="379"/>
    </location>
</feature>
<feature type="region of interest" description="Disordered" evidence="1">
    <location>
        <begin position="162"/>
        <end position="185"/>
    </location>
</feature>
<feature type="region of interest" description="Disordered" evidence="1">
    <location>
        <begin position="65"/>
        <end position="133"/>
    </location>
</feature>
<feature type="region of interest" description="Disordered" evidence="1">
    <location>
        <begin position="469"/>
        <end position="515"/>
    </location>
</feature>
<evidence type="ECO:0000313" key="2">
    <source>
        <dbReference type="EMBL" id="CAD9648843.1"/>
    </source>
</evidence>
<feature type="region of interest" description="Disordered" evidence="1">
    <location>
        <begin position="321"/>
        <end position="391"/>
    </location>
</feature>
<feature type="compositionally biased region" description="Polar residues" evidence="1">
    <location>
        <begin position="162"/>
        <end position="173"/>
    </location>
</feature>
<dbReference type="AlphaFoldDB" id="A0A7S2QQF0"/>
<proteinExistence type="predicted"/>
<reference evidence="2" key="1">
    <citation type="submission" date="2021-01" db="EMBL/GenBank/DDBJ databases">
        <authorList>
            <person name="Corre E."/>
            <person name="Pelletier E."/>
            <person name="Niang G."/>
            <person name="Scheremetjew M."/>
            <person name="Finn R."/>
            <person name="Kale V."/>
            <person name="Holt S."/>
            <person name="Cochrane G."/>
            <person name="Meng A."/>
            <person name="Brown T."/>
            <person name="Cohen L."/>
        </authorList>
    </citation>
    <scope>NUCLEOTIDE SEQUENCE</scope>
    <source>
        <strain evidence="2">Grappler Inlet BC</strain>
    </source>
</reference>
<dbReference type="EMBL" id="HBHB01000399">
    <property type="protein sequence ID" value="CAD9648843.1"/>
    <property type="molecule type" value="Transcribed_RNA"/>
</dbReference>
<feature type="compositionally biased region" description="Basic and acidic residues" evidence="1">
    <location>
        <begin position="505"/>
        <end position="514"/>
    </location>
</feature>
<gene>
    <name evidence="2" type="ORF">LABB0372_LOCUS168</name>
</gene>